<gene>
    <name evidence="2" type="ORF">D9E49_14655</name>
</gene>
<dbReference type="EMBL" id="ROAL01000013">
    <property type="protein sequence ID" value="MIB61615.1"/>
    <property type="molecule type" value="Genomic_DNA"/>
</dbReference>
<organism evidence="2 3">
    <name type="scientific">Escherichia coli</name>
    <dbReference type="NCBI Taxonomy" id="562"/>
    <lineage>
        <taxon>Bacteria</taxon>
        <taxon>Pseudomonadati</taxon>
        <taxon>Pseudomonadota</taxon>
        <taxon>Gammaproteobacteria</taxon>
        <taxon>Enterobacterales</taxon>
        <taxon>Enterobacteriaceae</taxon>
        <taxon>Escherichia</taxon>
    </lineage>
</organism>
<dbReference type="GO" id="GO:0003677">
    <property type="term" value="F:DNA binding"/>
    <property type="evidence" value="ECO:0007669"/>
    <property type="project" value="UniProtKB-KW"/>
</dbReference>
<feature type="domain" description="Zinc finger Ogr/Delta-type" evidence="1">
    <location>
        <begin position="34"/>
        <end position="80"/>
    </location>
</feature>
<dbReference type="InterPro" id="IPR007684">
    <property type="entry name" value="Znf_Ogr/Delta"/>
</dbReference>
<evidence type="ECO:0000313" key="3">
    <source>
        <dbReference type="Proteomes" id="UP000271175"/>
    </source>
</evidence>
<dbReference type="NCBIfam" id="NF007241">
    <property type="entry name" value="PRK09678.1"/>
    <property type="match status" value="1"/>
</dbReference>
<dbReference type="AlphaFoldDB" id="A0A3L5H6H1"/>
<keyword evidence="2" id="KW-0238">DNA-binding</keyword>
<reference evidence="2 3" key="1">
    <citation type="submission" date="2018-10" db="EMBL/GenBank/DDBJ databases">
        <authorList>
            <consortium name="NARMS: The National Antimicrobial Resistance Monitoring System"/>
        </authorList>
    </citation>
    <scope>NUCLEOTIDE SEQUENCE [LARGE SCALE GENOMIC DNA]</scope>
    <source>
        <strain evidence="2 3">CVM N17EC0276</strain>
    </source>
</reference>
<evidence type="ECO:0000313" key="2">
    <source>
        <dbReference type="EMBL" id="MIB61615.1"/>
    </source>
</evidence>
<dbReference type="Proteomes" id="UP000271175">
    <property type="component" value="Unassembled WGS sequence"/>
</dbReference>
<comment type="caution">
    <text evidence="2">The sequence shown here is derived from an EMBL/GenBank/DDBJ whole genome shotgun (WGS) entry which is preliminary data.</text>
</comment>
<name>A0A3L5H6H1_ECOLX</name>
<evidence type="ECO:0000259" key="1">
    <source>
        <dbReference type="Pfam" id="PF04606"/>
    </source>
</evidence>
<dbReference type="Pfam" id="PF04606">
    <property type="entry name" value="Ogr_Delta"/>
    <property type="match status" value="1"/>
</dbReference>
<sequence length="103" mass="11977">MMSDVFYFICLFYKGKLTKMATSTKPEEVLAMFHCPLCQHAAHARTSRYITDTTKERYHQCQNVNCSATFITYESVQRYIVKPGEVHAVRPHPLPSGQQIMWM</sequence>
<accession>A0A3L5H6H1</accession>
<protein>
    <submittedName>
        <fullName evidence="2">DNA-binding transcriptional regulator</fullName>
    </submittedName>
</protein>
<proteinExistence type="predicted"/>